<reference evidence="2 3" key="1">
    <citation type="submission" date="2021-06" db="EMBL/GenBank/DDBJ databases">
        <title>A haploid diamondback moth (Plutella xylostella L.) genome assembly resolves 31 chromosomes and identifies a diamide resistance mutation.</title>
        <authorList>
            <person name="Ward C.M."/>
            <person name="Perry K.D."/>
            <person name="Baker G."/>
            <person name="Powis K."/>
            <person name="Heckel D.G."/>
            <person name="Baxter S.W."/>
        </authorList>
    </citation>
    <scope>NUCLEOTIDE SEQUENCE [LARGE SCALE GENOMIC DNA]</scope>
    <source>
        <strain evidence="2 3">LV</strain>
        <tissue evidence="2">Single pupa</tissue>
    </source>
</reference>
<evidence type="ECO:0000313" key="2">
    <source>
        <dbReference type="EMBL" id="KAG7313487.1"/>
    </source>
</evidence>
<keyword evidence="3" id="KW-1185">Reference proteome</keyword>
<feature type="compositionally biased region" description="Low complexity" evidence="1">
    <location>
        <begin position="1"/>
        <end position="14"/>
    </location>
</feature>
<proteinExistence type="predicted"/>
<organism evidence="2 3">
    <name type="scientific">Plutella xylostella</name>
    <name type="common">Diamondback moth</name>
    <name type="synonym">Plutella maculipennis</name>
    <dbReference type="NCBI Taxonomy" id="51655"/>
    <lineage>
        <taxon>Eukaryota</taxon>
        <taxon>Metazoa</taxon>
        <taxon>Ecdysozoa</taxon>
        <taxon>Arthropoda</taxon>
        <taxon>Hexapoda</taxon>
        <taxon>Insecta</taxon>
        <taxon>Pterygota</taxon>
        <taxon>Neoptera</taxon>
        <taxon>Endopterygota</taxon>
        <taxon>Lepidoptera</taxon>
        <taxon>Glossata</taxon>
        <taxon>Ditrysia</taxon>
        <taxon>Yponomeutoidea</taxon>
        <taxon>Plutellidae</taxon>
        <taxon>Plutella</taxon>
    </lineage>
</organism>
<evidence type="ECO:0000256" key="1">
    <source>
        <dbReference type="SAM" id="MobiDB-lite"/>
    </source>
</evidence>
<feature type="compositionally biased region" description="Basic residues" evidence="1">
    <location>
        <begin position="18"/>
        <end position="27"/>
    </location>
</feature>
<evidence type="ECO:0000313" key="3">
    <source>
        <dbReference type="Proteomes" id="UP000823941"/>
    </source>
</evidence>
<gene>
    <name evidence="2" type="ORF">JYU34_000622</name>
</gene>
<accession>A0ABQ7R851</accession>
<name>A0ABQ7R851_PLUXY</name>
<dbReference type="EMBL" id="JAHIBW010000001">
    <property type="protein sequence ID" value="KAG7313487.1"/>
    <property type="molecule type" value="Genomic_DNA"/>
</dbReference>
<protein>
    <submittedName>
        <fullName evidence="2">Uncharacterized protein</fullName>
    </submittedName>
</protein>
<comment type="caution">
    <text evidence="2">The sequence shown here is derived from an EMBL/GenBank/DDBJ whole genome shotgun (WGS) entry which is preliminary data.</text>
</comment>
<sequence>MAAAESAPPALAASAHDRNRRVPRRQISRSDAFRGGSRARCKRLFGGRMRASARSVIAGRAVWAEDLRPCQ</sequence>
<feature type="region of interest" description="Disordered" evidence="1">
    <location>
        <begin position="1"/>
        <end position="37"/>
    </location>
</feature>
<dbReference type="Proteomes" id="UP000823941">
    <property type="component" value="Chromosome 1"/>
</dbReference>